<comment type="caution">
    <text evidence="1">The sequence shown here is derived from an EMBL/GenBank/DDBJ whole genome shotgun (WGS) entry which is preliminary data.</text>
</comment>
<name>A0A419UU48_9BACL</name>
<evidence type="ECO:0000313" key="2">
    <source>
        <dbReference type="Proteomes" id="UP000285120"/>
    </source>
</evidence>
<evidence type="ECO:0000313" key="1">
    <source>
        <dbReference type="EMBL" id="RKD68115.1"/>
    </source>
</evidence>
<dbReference type="AlphaFoldDB" id="A0A419UU48"/>
<sequence>MTLTLLDESFTVFSLSETQSAALEKSWHFLWKPSGAVDILHSVTLKMKQAAAFSLLDAAIRKELLLFLDNTTFLFLLYDYEVLSEDPLFFEYLQKIGSQTFV</sequence>
<dbReference type="RefSeq" id="WP_120194514.1">
    <property type="nucleotide sequence ID" value="NZ_RAPK01000013.1"/>
</dbReference>
<organism evidence="1 2">
    <name type="scientific">Sinobaca qinghaiensis</name>
    <dbReference type="NCBI Taxonomy" id="342944"/>
    <lineage>
        <taxon>Bacteria</taxon>
        <taxon>Bacillati</taxon>
        <taxon>Bacillota</taxon>
        <taxon>Bacilli</taxon>
        <taxon>Bacillales</taxon>
        <taxon>Sporolactobacillaceae</taxon>
        <taxon>Sinobaca</taxon>
    </lineage>
</organism>
<reference evidence="1 2" key="1">
    <citation type="submission" date="2018-09" db="EMBL/GenBank/DDBJ databases">
        <title>Genomic Encyclopedia of Archaeal and Bacterial Type Strains, Phase II (KMG-II): from individual species to whole genera.</title>
        <authorList>
            <person name="Goeker M."/>
        </authorList>
    </citation>
    <scope>NUCLEOTIDE SEQUENCE [LARGE SCALE GENOMIC DNA]</scope>
    <source>
        <strain evidence="1 2">DSM 17008</strain>
    </source>
</reference>
<dbReference type="Proteomes" id="UP000285120">
    <property type="component" value="Unassembled WGS sequence"/>
</dbReference>
<gene>
    <name evidence="1" type="ORF">ATL39_3389</name>
</gene>
<protein>
    <submittedName>
        <fullName evidence="1">Uncharacterized protein</fullName>
    </submittedName>
</protein>
<proteinExistence type="predicted"/>
<accession>A0A419UU48</accession>
<keyword evidence="2" id="KW-1185">Reference proteome</keyword>
<dbReference type="EMBL" id="RAPK01000013">
    <property type="protein sequence ID" value="RKD68115.1"/>
    <property type="molecule type" value="Genomic_DNA"/>
</dbReference>